<dbReference type="RefSeq" id="XP_046004106.1">
    <property type="nucleotide sequence ID" value="XM_046156024.1"/>
</dbReference>
<dbReference type="Proteomes" id="UP000756346">
    <property type="component" value="Unassembled WGS sequence"/>
</dbReference>
<evidence type="ECO:0000313" key="5">
    <source>
        <dbReference type="Proteomes" id="UP000756346"/>
    </source>
</evidence>
<keyword evidence="2" id="KW-1133">Transmembrane helix</keyword>
<dbReference type="Gene3D" id="3.40.50.1820">
    <property type="entry name" value="alpha/beta hydrolase"/>
    <property type="match status" value="1"/>
</dbReference>
<evidence type="ECO:0000256" key="2">
    <source>
        <dbReference type="SAM" id="Phobius"/>
    </source>
</evidence>
<dbReference type="InterPro" id="IPR007751">
    <property type="entry name" value="DUF676_lipase-like"/>
</dbReference>
<dbReference type="PANTHER" id="PTHR42044">
    <property type="entry name" value="DUF676 DOMAIN-CONTAINING PROTEIN-RELATED"/>
    <property type="match status" value="1"/>
</dbReference>
<feature type="transmembrane region" description="Helical" evidence="2">
    <location>
        <begin position="78"/>
        <end position="98"/>
    </location>
</feature>
<dbReference type="SUPFAM" id="SSF53474">
    <property type="entry name" value="alpha/beta-Hydrolases"/>
    <property type="match status" value="1"/>
</dbReference>
<gene>
    <name evidence="4" type="ORF">B0I36DRAFT_341639</name>
</gene>
<feature type="transmembrane region" description="Helical" evidence="2">
    <location>
        <begin position="54"/>
        <end position="72"/>
    </location>
</feature>
<protein>
    <recommendedName>
        <fullName evidence="3">DUF676 domain-containing protein</fullName>
    </recommendedName>
</protein>
<evidence type="ECO:0000313" key="4">
    <source>
        <dbReference type="EMBL" id="KAH7010575.1"/>
    </source>
</evidence>
<dbReference type="OrthoDB" id="202545at2759"/>
<dbReference type="AlphaFoldDB" id="A0A9P9BF55"/>
<dbReference type="PANTHER" id="PTHR42044:SF2">
    <property type="entry name" value="DUF676 DOMAIN-CONTAINING PROTEIN"/>
    <property type="match status" value="1"/>
</dbReference>
<keyword evidence="2" id="KW-0472">Membrane</keyword>
<dbReference type="GeneID" id="70185570"/>
<evidence type="ECO:0000259" key="3">
    <source>
        <dbReference type="Pfam" id="PF05057"/>
    </source>
</evidence>
<comment type="similarity">
    <text evidence="1">Belongs to the putative lipase ROG1 family.</text>
</comment>
<evidence type="ECO:0000256" key="1">
    <source>
        <dbReference type="ARBA" id="ARBA00007920"/>
    </source>
</evidence>
<name>A0A9P9BF55_9PEZI</name>
<keyword evidence="5" id="KW-1185">Reference proteome</keyword>
<accession>A0A9P9BF55</accession>
<dbReference type="Pfam" id="PF05057">
    <property type="entry name" value="DUF676"/>
    <property type="match status" value="1"/>
</dbReference>
<dbReference type="EMBL" id="JAGTJQ010000017">
    <property type="protein sequence ID" value="KAH7010575.1"/>
    <property type="molecule type" value="Genomic_DNA"/>
</dbReference>
<feature type="domain" description="DUF676" evidence="3">
    <location>
        <begin position="184"/>
        <end position="245"/>
    </location>
</feature>
<keyword evidence="2" id="KW-0812">Transmembrane</keyword>
<comment type="caution">
    <text evidence="4">The sequence shown here is derived from an EMBL/GenBank/DDBJ whole genome shotgun (WGS) entry which is preliminary data.</text>
</comment>
<organism evidence="4 5">
    <name type="scientific">Microdochium trichocladiopsis</name>
    <dbReference type="NCBI Taxonomy" id="1682393"/>
    <lineage>
        <taxon>Eukaryota</taxon>
        <taxon>Fungi</taxon>
        <taxon>Dikarya</taxon>
        <taxon>Ascomycota</taxon>
        <taxon>Pezizomycotina</taxon>
        <taxon>Sordariomycetes</taxon>
        <taxon>Xylariomycetidae</taxon>
        <taxon>Xylariales</taxon>
        <taxon>Microdochiaceae</taxon>
        <taxon>Microdochium</taxon>
    </lineage>
</organism>
<proteinExistence type="inferred from homology"/>
<reference evidence="4" key="1">
    <citation type="journal article" date="2021" name="Nat. Commun.">
        <title>Genetic determinants of endophytism in the Arabidopsis root mycobiome.</title>
        <authorList>
            <person name="Mesny F."/>
            <person name="Miyauchi S."/>
            <person name="Thiergart T."/>
            <person name="Pickel B."/>
            <person name="Atanasova L."/>
            <person name="Karlsson M."/>
            <person name="Huettel B."/>
            <person name="Barry K.W."/>
            <person name="Haridas S."/>
            <person name="Chen C."/>
            <person name="Bauer D."/>
            <person name="Andreopoulos W."/>
            <person name="Pangilinan J."/>
            <person name="LaButti K."/>
            <person name="Riley R."/>
            <person name="Lipzen A."/>
            <person name="Clum A."/>
            <person name="Drula E."/>
            <person name="Henrissat B."/>
            <person name="Kohler A."/>
            <person name="Grigoriev I.V."/>
            <person name="Martin F.M."/>
            <person name="Hacquard S."/>
        </authorList>
    </citation>
    <scope>NUCLEOTIDE SEQUENCE</scope>
    <source>
        <strain evidence="4">MPI-CAGE-CH-0230</strain>
    </source>
</reference>
<sequence>MADTLTTFFNPAIGIDRNGPYQLFMKDIGNLMSNLTLGFKILWPFFTPRPLDELFLCSSTVFALIWFLFWSILQAPIILFVFVVLVIVVLIIGLLTWIHSFLFWHILHGPALQVFPSTITPAASNLNQHERWVYINGIATGRTIIRQNLQLLHNLFGRPLLGINNRTYGFLGDIVECVLQRSFGFRTSETRVAYPILEGFLNDANVSRVVLIAHSQGGIIASHILRDLYTRVSIANLRKLQVYTFGNAALHFDNPPDPTVAWGHVLQHIEHYCNERDMVCSWGALSSSRQPDIRFQGKIFISQGATGHLFNQHYLFPMFGVGNFLVQPTYLGGQERA</sequence>
<dbReference type="InterPro" id="IPR029058">
    <property type="entry name" value="AB_hydrolase_fold"/>
</dbReference>